<keyword evidence="4" id="KW-0472">Membrane</keyword>
<organism evidence="6 7">
    <name type="scientific">Veillonella absiana</name>
    <dbReference type="NCBI Taxonomy" id="3079305"/>
    <lineage>
        <taxon>Bacteria</taxon>
        <taxon>Bacillati</taxon>
        <taxon>Bacillota</taxon>
        <taxon>Negativicutes</taxon>
        <taxon>Veillonellales</taxon>
        <taxon>Veillonellaceae</taxon>
        <taxon>Veillonella</taxon>
    </lineage>
</organism>
<dbReference type="InterPro" id="IPR010652">
    <property type="entry name" value="DUF1232"/>
</dbReference>
<dbReference type="InterPro" id="IPR016983">
    <property type="entry name" value="UCP031804"/>
</dbReference>
<evidence type="ECO:0000313" key="6">
    <source>
        <dbReference type="EMBL" id="MDV5087281.1"/>
    </source>
</evidence>
<sequence length="115" mass="12957">MNPFKIIKYGKHFTNKRFMSFASHIGKNLTFLRQAVVLFLCFRDPETPKYVKAVIAGALGYLIIPMDMMPDAVAGLGWLDDLAVLGVAFKVANRYIKAIHHEKAKSWVPFGKDSL</sequence>
<gene>
    <name evidence="6" type="ORF">RVY80_00205</name>
</gene>
<reference evidence="6 7" key="1">
    <citation type="submission" date="2023-10" db="EMBL/GenBank/DDBJ databases">
        <title>Veillonella sp. nov., isolated from a pig farm feces dump.</title>
        <authorList>
            <person name="Chang Y.-H."/>
        </authorList>
    </citation>
    <scope>NUCLEOTIDE SEQUENCE [LARGE SCALE GENOMIC DNA]</scope>
    <source>
        <strain evidence="6 7">YH-vei2233</strain>
    </source>
</reference>
<dbReference type="Pfam" id="PF06803">
    <property type="entry name" value="DUF1232"/>
    <property type="match status" value="1"/>
</dbReference>
<evidence type="ECO:0000313" key="7">
    <source>
        <dbReference type="Proteomes" id="UP001272515"/>
    </source>
</evidence>
<keyword evidence="7" id="KW-1185">Reference proteome</keyword>
<dbReference type="RefSeq" id="WP_317329156.1">
    <property type="nucleotide sequence ID" value="NZ_JAWJZA010000016.1"/>
</dbReference>
<dbReference type="EMBL" id="JAWJZB010000001">
    <property type="protein sequence ID" value="MDV5087281.1"/>
    <property type="molecule type" value="Genomic_DNA"/>
</dbReference>
<proteinExistence type="predicted"/>
<comment type="subcellular location">
    <subcellularLocation>
        <location evidence="1">Endomembrane system</location>
        <topology evidence="1">Multi-pass membrane protein</topology>
    </subcellularLocation>
</comment>
<evidence type="ECO:0000256" key="3">
    <source>
        <dbReference type="ARBA" id="ARBA00022989"/>
    </source>
</evidence>
<comment type="caution">
    <text evidence="6">The sequence shown here is derived from an EMBL/GenBank/DDBJ whole genome shotgun (WGS) entry which is preliminary data.</text>
</comment>
<keyword evidence="2" id="KW-0812">Transmembrane</keyword>
<evidence type="ECO:0000259" key="5">
    <source>
        <dbReference type="Pfam" id="PF06803"/>
    </source>
</evidence>
<dbReference type="Proteomes" id="UP001272515">
    <property type="component" value="Unassembled WGS sequence"/>
</dbReference>
<keyword evidence="3" id="KW-1133">Transmembrane helix</keyword>
<name>A0ABU3Z5T9_9FIRM</name>
<dbReference type="PIRSF" id="PIRSF031804">
    <property type="entry name" value="UCP031804"/>
    <property type="match status" value="1"/>
</dbReference>
<protein>
    <submittedName>
        <fullName evidence="6">YkvA family protein</fullName>
    </submittedName>
</protein>
<feature type="domain" description="DUF1232" evidence="5">
    <location>
        <begin position="51"/>
        <end position="85"/>
    </location>
</feature>
<accession>A0ABU3Z5T9</accession>
<evidence type="ECO:0000256" key="2">
    <source>
        <dbReference type="ARBA" id="ARBA00022692"/>
    </source>
</evidence>
<evidence type="ECO:0000256" key="4">
    <source>
        <dbReference type="ARBA" id="ARBA00023136"/>
    </source>
</evidence>
<evidence type="ECO:0000256" key="1">
    <source>
        <dbReference type="ARBA" id="ARBA00004127"/>
    </source>
</evidence>